<dbReference type="PROSITE" id="PS50011">
    <property type="entry name" value="PROTEIN_KINASE_DOM"/>
    <property type="match status" value="1"/>
</dbReference>
<keyword evidence="6" id="KW-0812">Transmembrane</keyword>
<dbReference type="CDD" id="cd14014">
    <property type="entry name" value="STKc_PknB_like"/>
    <property type="match status" value="1"/>
</dbReference>
<proteinExistence type="predicted"/>
<dbReference type="InterPro" id="IPR011009">
    <property type="entry name" value="Kinase-like_dom_sf"/>
</dbReference>
<dbReference type="GO" id="GO:0004674">
    <property type="term" value="F:protein serine/threonine kinase activity"/>
    <property type="evidence" value="ECO:0007669"/>
    <property type="project" value="UniProtKB-EC"/>
</dbReference>
<dbReference type="PROSITE" id="PS00108">
    <property type="entry name" value="PROTEIN_KINASE_ST"/>
    <property type="match status" value="1"/>
</dbReference>
<evidence type="ECO:0000313" key="8">
    <source>
        <dbReference type="EMBL" id="XDV66399.1"/>
    </source>
</evidence>
<dbReference type="SUPFAM" id="SSF56112">
    <property type="entry name" value="Protein kinase-like (PK-like)"/>
    <property type="match status" value="1"/>
</dbReference>
<dbReference type="InterPro" id="IPR017441">
    <property type="entry name" value="Protein_kinase_ATP_BS"/>
</dbReference>
<evidence type="ECO:0000256" key="2">
    <source>
        <dbReference type="ARBA" id="ARBA00022741"/>
    </source>
</evidence>
<keyword evidence="2 5" id="KW-0547">Nucleotide-binding</keyword>
<dbReference type="Pfam" id="PF00069">
    <property type="entry name" value="Pkinase"/>
    <property type="match status" value="1"/>
</dbReference>
<dbReference type="AlphaFoldDB" id="A0AB39Y9Y4"/>
<feature type="transmembrane region" description="Helical" evidence="6">
    <location>
        <begin position="313"/>
        <end position="335"/>
    </location>
</feature>
<dbReference type="Gene3D" id="3.30.200.20">
    <property type="entry name" value="Phosphorylase Kinase, domain 1"/>
    <property type="match status" value="1"/>
</dbReference>
<gene>
    <name evidence="8" type="ORF">AB5J51_27470</name>
</gene>
<name>A0AB39Y9Y4_9ACTN</name>
<sequence length="508" mass="54678">MEYIGPFRTVAVLGQGGMGRVVLGVGPDGRYVAVKQVHAELAGDEGFRARFRREVDASRRVAGGYTAAVIDADPDAEMPWLASQFVPGPSLSQAVETAGPLPEEAVRRLAAGLAHALADVHRAGLIHRDLKPSNVLLAEDGVRVIDFGIVRAVGDQTRITHAGALIGSPAYMSPEQVLGQELTPASDVFSLGATLVMACTGRAPFAGISVPRILHEVVHAEPDLSEVPPRLREVIAWCLAKDPADRPTPRELLSRVGGLTPSARPWPEAVNTLIHDQLVVMGALLRQATGPETGPGTAPEAVPLWRRRWPRPLIVAVALAGVVAVAGLTVGRSYLGETYRGFISDIRSAGLAQKKDKYPARPPSCEQVRGELRVPSGFDQPDGFGPVEEAGSGYARCTWTNRTGDEIEAEWTFFSTEKGAGTGAERAKKRLEIFYEPGKTRRDIGLGFADEGLWQPPPKDDRFPNCRLYVRDVNMVLHVSVTGPRYPAGRCEAVTRELAASIVERVGK</sequence>
<organism evidence="8">
    <name type="scientific">Streptomyces sp. R33</name>
    <dbReference type="NCBI Taxonomy" id="3238629"/>
    <lineage>
        <taxon>Bacteria</taxon>
        <taxon>Bacillati</taxon>
        <taxon>Actinomycetota</taxon>
        <taxon>Actinomycetes</taxon>
        <taxon>Kitasatosporales</taxon>
        <taxon>Streptomycetaceae</taxon>
        <taxon>Streptomyces</taxon>
    </lineage>
</organism>
<feature type="domain" description="Protein kinase" evidence="7">
    <location>
        <begin position="7"/>
        <end position="267"/>
    </location>
</feature>
<keyword evidence="6" id="KW-1133">Transmembrane helix</keyword>
<dbReference type="PANTHER" id="PTHR43289:SF34">
    <property type="entry name" value="SERINE_THREONINE-PROTEIN KINASE YBDM-RELATED"/>
    <property type="match status" value="1"/>
</dbReference>
<feature type="binding site" evidence="5">
    <location>
        <position position="35"/>
    </location>
    <ligand>
        <name>ATP</name>
        <dbReference type="ChEBI" id="CHEBI:30616"/>
    </ligand>
</feature>
<reference evidence="8" key="1">
    <citation type="submission" date="2024-08" db="EMBL/GenBank/DDBJ databases">
        <authorList>
            <person name="Yu S.T."/>
        </authorList>
    </citation>
    <scope>NUCLEOTIDE SEQUENCE</scope>
    <source>
        <strain evidence="8">R33</strain>
    </source>
</reference>
<keyword evidence="1 8" id="KW-0808">Transferase</keyword>
<protein>
    <submittedName>
        <fullName evidence="8">Serine/threonine-protein kinase</fullName>
        <ecNumber evidence="8">2.7.11.1</ecNumber>
    </submittedName>
</protein>
<dbReference type="RefSeq" id="WP_369778904.1">
    <property type="nucleotide sequence ID" value="NZ_CP165727.1"/>
</dbReference>
<evidence type="ECO:0000259" key="7">
    <source>
        <dbReference type="PROSITE" id="PS50011"/>
    </source>
</evidence>
<evidence type="ECO:0000256" key="4">
    <source>
        <dbReference type="ARBA" id="ARBA00022840"/>
    </source>
</evidence>
<dbReference type="InterPro" id="IPR000719">
    <property type="entry name" value="Prot_kinase_dom"/>
</dbReference>
<dbReference type="PROSITE" id="PS00107">
    <property type="entry name" value="PROTEIN_KINASE_ATP"/>
    <property type="match status" value="1"/>
</dbReference>
<dbReference type="PANTHER" id="PTHR43289">
    <property type="entry name" value="MITOGEN-ACTIVATED PROTEIN KINASE KINASE KINASE 20-RELATED"/>
    <property type="match status" value="1"/>
</dbReference>
<dbReference type="InterPro" id="IPR008271">
    <property type="entry name" value="Ser/Thr_kinase_AS"/>
</dbReference>
<keyword evidence="3 8" id="KW-0418">Kinase</keyword>
<evidence type="ECO:0000256" key="5">
    <source>
        <dbReference type="PROSITE-ProRule" id="PRU10141"/>
    </source>
</evidence>
<keyword evidence="4 5" id="KW-0067">ATP-binding</keyword>
<dbReference type="EMBL" id="CP165727">
    <property type="protein sequence ID" value="XDV66399.1"/>
    <property type="molecule type" value="Genomic_DNA"/>
</dbReference>
<accession>A0AB39Y9Y4</accession>
<evidence type="ECO:0000256" key="1">
    <source>
        <dbReference type="ARBA" id="ARBA00022679"/>
    </source>
</evidence>
<dbReference type="SMART" id="SM00220">
    <property type="entry name" value="S_TKc"/>
    <property type="match status" value="1"/>
</dbReference>
<dbReference type="Gene3D" id="1.10.510.10">
    <property type="entry name" value="Transferase(Phosphotransferase) domain 1"/>
    <property type="match status" value="1"/>
</dbReference>
<dbReference type="EC" id="2.7.11.1" evidence="8"/>
<keyword evidence="6" id="KW-0472">Membrane</keyword>
<evidence type="ECO:0000256" key="6">
    <source>
        <dbReference type="SAM" id="Phobius"/>
    </source>
</evidence>
<dbReference type="GO" id="GO:0005524">
    <property type="term" value="F:ATP binding"/>
    <property type="evidence" value="ECO:0007669"/>
    <property type="project" value="UniProtKB-UniRule"/>
</dbReference>
<evidence type="ECO:0000256" key="3">
    <source>
        <dbReference type="ARBA" id="ARBA00022777"/>
    </source>
</evidence>